<dbReference type="PROSITE" id="PS51257">
    <property type="entry name" value="PROKAR_LIPOPROTEIN"/>
    <property type="match status" value="1"/>
</dbReference>
<dbReference type="InterPro" id="IPR027372">
    <property type="entry name" value="Phytase-like_dom"/>
</dbReference>
<dbReference type="Proteomes" id="UP001497527">
    <property type="component" value="Unassembled WGS sequence"/>
</dbReference>
<evidence type="ECO:0000259" key="1">
    <source>
        <dbReference type="Pfam" id="PF13449"/>
    </source>
</evidence>
<dbReference type="EMBL" id="CAXJIO010000002">
    <property type="protein sequence ID" value="CAL2101144.1"/>
    <property type="molecule type" value="Genomic_DNA"/>
</dbReference>
<reference evidence="2 3" key="1">
    <citation type="submission" date="2024-05" db="EMBL/GenBank/DDBJ databases">
        <authorList>
            <person name="Duchaud E."/>
        </authorList>
    </citation>
    <scope>NUCLEOTIDE SEQUENCE [LARGE SCALE GENOMIC DNA]</scope>
    <source>
        <strain evidence="2">Ena-SAMPLE-TAB-13-05-2024-13:56:06:370-140308</strain>
    </source>
</reference>
<dbReference type="RefSeq" id="WP_348713837.1">
    <property type="nucleotide sequence ID" value="NZ_CAXJIO010000002.1"/>
</dbReference>
<protein>
    <submittedName>
        <fullName evidence="2">Esterase-like activity of phytase family protein</fullName>
    </submittedName>
</protein>
<evidence type="ECO:0000313" key="3">
    <source>
        <dbReference type="Proteomes" id="UP001497527"/>
    </source>
</evidence>
<keyword evidence="3" id="KW-1185">Reference proteome</keyword>
<comment type="caution">
    <text evidence="2">The sequence shown here is derived from an EMBL/GenBank/DDBJ whole genome shotgun (WGS) entry which is preliminary data.</text>
</comment>
<accession>A0ABM9P6Y2</accession>
<evidence type="ECO:0000313" key="2">
    <source>
        <dbReference type="EMBL" id="CAL2101144.1"/>
    </source>
</evidence>
<sequence>MKKITFTTLMMVVVFLGCQKKKMTLTFLDELVVKDSLQFGTTVIGGLSGIDRYKDQYYMVVDDARNPRILQADILIDEDQIQAVNFNNIIKLKDTTSSFYNSNALDLESVFIDAGGKLNLVSEGSIRKGKDPLVFTIDINSRAVTEFIVPDYFKASSKEKPKHNGVFEGSSRGFSTDGFWVAMEAPLRADGEEPTFHKTQSPVRITYFNNKTKLAEKQYAYELEKIDKPAKGKINLNGVTAILEYQEGKFLVVERIYQSGYGSHGNVVRIFNAFADKETTNTLALRSLKKEAYIPLKKELLLDFDSIQKELTEGIIDNIEGITFGPTLSNGNQSVILISDDNFQVYGKQLNQFILLEIHNK</sequence>
<proteinExistence type="predicted"/>
<feature type="domain" description="Phytase-like" evidence="1">
    <location>
        <begin position="44"/>
        <end position="343"/>
    </location>
</feature>
<organism evidence="2 3">
    <name type="scientific">Tenacibaculum polynesiense</name>
    <dbReference type="NCBI Taxonomy" id="3137857"/>
    <lineage>
        <taxon>Bacteria</taxon>
        <taxon>Pseudomonadati</taxon>
        <taxon>Bacteroidota</taxon>
        <taxon>Flavobacteriia</taxon>
        <taxon>Flavobacteriales</taxon>
        <taxon>Flavobacteriaceae</taxon>
        <taxon>Tenacibaculum</taxon>
    </lineage>
</organism>
<dbReference type="Pfam" id="PF13449">
    <property type="entry name" value="Phytase-like"/>
    <property type="match status" value="1"/>
</dbReference>
<name>A0ABM9P6Y2_9FLAO</name>
<gene>
    <name evidence="2" type="ORF">T190423A01A_110034</name>
</gene>